<dbReference type="Pfam" id="PF26355">
    <property type="entry name" value="HTH_VMAP-M9"/>
    <property type="match status" value="1"/>
</dbReference>
<keyword evidence="7" id="KW-1185">Reference proteome</keyword>
<dbReference type="PRINTS" id="PR00320">
    <property type="entry name" value="GPROTEINBRPT"/>
</dbReference>
<evidence type="ECO:0000256" key="3">
    <source>
        <dbReference type="PROSITE-ProRule" id="PRU00221"/>
    </source>
</evidence>
<dbReference type="InterPro" id="IPR002182">
    <property type="entry name" value="NB-ARC"/>
</dbReference>
<evidence type="ECO:0000256" key="2">
    <source>
        <dbReference type="ARBA" id="ARBA00022737"/>
    </source>
</evidence>
<organism evidence="6 7">
    <name type="scientific">Lyngbya confervoides BDU141951</name>
    <dbReference type="NCBI Taxonomy" id="1574623"/>
    <lineage>
        <taxon>Bacteria</taxon>
        <taxon>Bacillati</taxon>
        <taxon>Cyanobacteriota</taxon>
        <taxon>Cyanophyceae</taxon>
        <taxon>Oscillatoriophycideae</taxon>
        <taxon>Oscillatoriales</taxon>
        <taxon>Microcoleaceae</taxon>
        <taxon>Lyngbya</taxon>
    </lineage>
</organism>
<dbReference type="Gene3D" id="2.130.10.10">
    <property type="entry name" value="YVTN repeat-like/Quinoprotein amine dehydrogenase"/>
    <property type="match status" value="4"/>
</dbReference>
<dbReference type="InterPro" id="IPR027417">
    <property type="entry name" value="P-loop_NTPase"/>
</dbReference>
<dbReference type="PROSITE" id="PS50082">
    <property type="entry name" value="WD_REPEATS_2"/>
    <property type="match status" value="12"/>
</dbReference>
<evidence type="ECO:0000259" key="4">
    <source>
        <dbReference type="Pfam" id="PF00931"/>
    </source>
</evidence>
<dbReference type="Pfam" id="PF00931">
    <property type="entry name" value="NB-ARC"/>
    <property type="match status" value="1"/>
</dbReference>
<dbReference type="InterPro" id="IPR058651">
    <property type="entry name" value="HTH_VMAP-M9"/>
</dbReference>
<dbReference type="InterPro" id="IPR011047">
    <property type="entry name" value="Quinoprotein_ADH-like_sf"/>
</dbReference>
<dbReference type="PROSITE" id="PS50294">
    <property type="entry name" value="WD_REPEATS_REGION"/>
    <property type="match status" value="11"/>
</dbReference>
<dbReference type="InterPro" id="IPR020472">
    <property type="entry name" value="WD40_PAC1"/>
</dbReference>
<dbReference type="InterPro" id="IPR019775">
    <property type="entry name" value="WD40_repeat_CS"/>
</dbReference>
<comment type="caution">
    <text evidence="6">The sequence shown here is derived from an EMBL/GenBank/DDBJ whole genome shotgun (WGS) entry which is preliminary data.</text>
</comment>
<dbReference type="InterPro" id="IPR015943">
    <property type="entry name" value="WD40/YVTN_repeat-like_dom_sf"/>
</dbReference>
<reference evidence="6 7" key="1">
    <citation type="journal article" date="2015" name="Genome Announc.">
        <title>Draft Genome Sequence of Filamentous Marine Cyanobacterium Lyngbya confervoides Strain BDU141951.</title>
        <authorList>
            <person name="Chandrababunaidu M.M."/>
            <person name="Sen D."/>
            <person name="Tripathy S."/>
        </authorList>
    </citation>
    <scope>NUCLEOTIDE SEQUENCE [LARGE SCALE GENOMIC DNA]</scope>
    <source>
        <strain evidence="6 7">BDU141951</strain>
    </source>
</reference>
<feature type="repeat" description="WD" evidence="3">
    <location>
        <begin position="985"/>
        <end position="1026"/>
    </location>
</feature>
<name>A0ABD4T0T1_9CYAN</name>
<feature type="repeat" description="WD" evidence="3">
    <location>
        <begin position="943"/>
        <end position="984"/>
    </location>
</feature>
<dbReference type="Pfam" id="PF00400">
    <property type="entry name" value="WD40"/>
    <property type="match status" value="11"/>
</dbReference>
<protein>
    <submittedName>
        <fullName evidence="6">NB-ARC domain-containing protein</fullName>
    </submittedName>
</protein>
<keyword evidence="1 3" id="KW-0853">WD repeat</keyword>
<dbReference type="RefSeq" id="WP_166280432.1">
    <property type="nucleotide sequence ID" value="NZ_JTHE03000028.1"/>
</dbReference>
<proteinExistence type="predicted"/>
<dbReference type="AlphaFoldDB" id="A0ABD4T0T1"/>
<keyword evidence="2" id="KW-0677">Repeat</keyword>
<dbReference type="PROSITE" id="PS00678">
    <property type="entry name" value="WD_REPEATS_1"/>
    <property type="match status" value="7"/>
</dbReference>
<dbReference type="InterPro" id="IPR001680">
    <property type="entry name" value="WD40_rpt"/>
</dbReference>
<evidence type="ECO:0000256" key="1">
    <source>
        <dbReference type="ARBA" id="ARBA00022574"/>
    </source>
</evidence>
<feature type="repeat" description="WD" evidence="3">
    <location>
        <begin position="1069"/>
        <end position="1110"/>
    </location>
</feature>
<accession>A0ABD4T0T1</accession>
<evidence type="ECO:0000259" key="5">
    <source>
        <dbReference type="Pfam" id="PF26355"/>
    </source>
</evidence>
<dbReference type="EMBL" id="JTHE03000028">
    <property type="protein sequence ID" value="MCM1982035.1"/>
    <property type="molecule type" value="Genomic_DNA"/>
</dbReference>
<feature type="repeat" description="WD" evidence="3">
    <location>
        <begin position="692"/>
        <end position="733"/>
    </location>
</feature>
<dbReference type="PRINTS" id="PR00364">
    <property type="entry name" value="DISEASERSIST"/>
</dbReference>
<dbReference type="SUPFAM" id="SSF52540">
    <property type="entry name" value="P-loop containing nucleoside triphosphate hydrolases"/>
    <property type="match status" value="2"/>
</dbReference>
<gene>
    <name evidence="6" type="ORF">QQ91_0004210</name>
</gene>
<feature type="repeat" description="WD" evidence="3">
    <location>
        <begin position="774"/>
        <end position="815"/>
    </location>
</feature>
<dbReference type="SUPFAM" id="SSF50998">
    <property type="entry name" value="Quinoprotein alcohol dehydrogenase-like"/>
    <property type="match status" value="2"/>
</dbReference>
<feature type="repeat" description="WD" evidence="3">
    <location>
        <begin position="899"/>
        <end position="940"/>
    </location>
</feature>
<feature type="repeat" description="WD" evidence="3">
    <location>
        <begin position="1027"/>
        <end position="1068"/>
    </location>
</feature>
<feature type="repeat" description="WD" evidence="3">
    <location>
        <begin position="816"/>
        <end position="857"/>
    </location>
</feature>
<feature type="repeat" description="WD" evidence="3">
    <location>
        <begin position="650"/>
        <end position="691"/>
    </location>
</feature>
<evidence type="ECO:0000313" key="6">
    <source>
        <dbReference type="EMBL" id="MCM1982035.1"/>
    </source>
</evidence>
<feature type="domain" description="NB-ARC" evidence="4">
    <location>
        <begin position="144"/>
        <end position="224"/>
    </location>
</feature>
<feature type="repeat" description="WD" evidence="3">
    <location>
        <begin position="858"/>
        <end position="894"/>
    </location>
</feature>
<sequence>MNETEGLELAERCLGHPLTQLQKAIFIGSWRKKTYRQIAMEQGYSEKHLKDMGQELWMRLSNATGERISKPKLNRCVENLSQKNATESSAKFRDWGAAPEVSFFVGRTRELETLKNWILKDHCRLVSILGMRGVGKTRLSLKLGKGGIGKTDLSLKLARGLQHDFDIIIWRSLLNKPRFEDFFSKVMKDLSERVDAVPPSHLDDPLDRLIFYLTSKKCLLVLDNFESLLKAQTHRGEYIDGYEGYGIFLQRMGETFHHSCLLITSREKPYEISILENPSGPVRSLFLEGLNVINCRKIFAQVGRFEATDQDWQFITQYYNGNPLAIELAAKHIKDIFNQNITHFLKSQTPLFNDLHDLLAWHFERLSPLELELAYWMTLSREPLSVEQLQQAVLSPSAKKAVSSTLQSLNRRLPLEKSAHTFTLQPVLIEFLTEEFIKTAIAECESGQFERLNQFFILKALANDEVRGAQLRLIVQPMIQELLVALGNLQAIESWAQPILERLRNPGPLKNGYLTGNLVNLLIQANICIDNYDLSNLIINQGFFQDASLFGVNFSDSEVKNSNFMQYFGDIFAGSFSPDGQHLAISDSNGRISLIHINSNQHKLSFSANEIGTWETALAFSPDGRFFVSGGYENQVKLWDAETGQLLHCFMGHTAWIWCVAFSHNGRLVASAGEDQTILIWDIQSKQLIARLEDHQNSVRSIAFSPDDRLLASGSHDQTARVWDLASGRCLSVFDHPHWVLSVFFRLNANQLFTAAEMRVWIWDLQSEQNVSTLTDHHHYLLACDQSPDGRFVASSSLGGEIKIWDVERQSCLRTLVGHSDWIFSIGFSPNSQQLFSCGYDKTLKIWNIKTGDCLNTIRGYCNWVYSVAHNPKEETIASGHQDGKIRIWDIKTGGNRGVYSGNKAIHAIDFHPAGDRFVSGSHDGLIQVWSKATGQCLSTTPVSPASGGIWAVKFSPEGQFIASGSQDGVVRLWDSEASTVLISMLGHSNWIWSLAFSADGKKLVSTCNDHTAKIWNIETGECIQSFEAGSNQFTAATYSPITDLLAIAGQNATILLWDSDSQQVIETLRLHRGPVFAIAFSPDGKTLASAGTDKSILLWDVNTHSVVDSCEGHTEAIRSLAFSPDGQRLISGSQDGTVKIWEVASASLTHSVRPPRPYEAMNIKGVEGLTSVQLNMLKFLGAVEG</sequence>
<dbReference type="Gene3D" id="3.40.50.300">
    <property type="entry name" value="P-loop containing nucleotide triphosphate hydrolases"/>
    <property type="match status" value="2"/>
</dbReference>
<evidence type="ECO:0000313" key="7">
    <source>
        <dbReference type="Proteomes" id="UP000031561"/>
    </source>
</evidence>
<dbReference type="PANTHER" id="PTHR44129">
    <property type="entry name" value="WD REPEAT-CONTAINING PROTEIN POP1"/>
    <property type="match status" value="1"/>
</dbReference>
<dbReference type="Proteomes" id="UP000031561">
    <property type="component" value="Unassembled WGS sequence"/>
</dbReference>
<feature type="repeat" description="WD" evidence="3">
    <location>
        <begin position="616"/>
        <end position="649"/>
    </location>
</feature>
<dbReference type="SMART" id="SM00320">
    <property type="entry name" value="WD40"/>
    <property type="match status" value="14"/>
</dbReference>
<feature type="domain" description="vWA-MoxR associated protein N-terminal HTH" evidence="5">
    <location>
        <begin position="14"/>
        <end position="78"/>
    </location>
</feature>
<dbReference type="InterPro" id="IPR050349">
    <property type="entry name" value="WD_LIS1/nudF_dynein_reg"/>
</dbReference>
<dbReference type="CDD" id="cd00200">
    <property type="entry name" value="WD40"/>
    <property type="match status" value="2"/>
</dbReference>
<feature type="repeat" description="WD" evidence="3">
    <location>
        <begin position="1111"/>
        <end position="1152"/>
    </location>
</feature>